<sequence length="93" mass="10901">MRSTSMKTRFQLNHRRRSYENSVQEKNPVLSRRRTMARKSGTEPEQTSSLLNATDWILHWRIRHDSLTRVTKVCGVARRLSRTTIITPSLYGS</sequence>
<protein>
    <submittedName>
        <fullName evidence="2">Uncharacterized protein</fullName>
    </submittedName>
</protein>
<feature type="compositionally biased region" description="Polar residues" evidence="1">
    <location>
        <begin position="1"/>
        <end position="11"/>
    </location>
</feature>
<keyword evidence="3" id="KW-1185">Reference proteome</keyword>
<accession>A0A154PFH3</accession>
<dbReference type="AlphaFoldDB" id="A0A154PFH3"/>
<gene>
    <name evidence="2" type="ORF">WN55_01177</name>
</gene>
<dbReference type="Proteomes" id="UP000076502">
    <property type="component" value="Unassembled WGS sequence"/>
</dbReference>
<name>A0A154PFH3_DUFNO</name>
<dbReference type="EMBL" id="KQ434886">
    <property type="protein sequence ID" value="KZC10194.1"/>
    <property type="molecule type" value="Genomic_DNA"/>
</dbReference>
<reference evidence="2 3" key="1">
    <citation type="submission" date="2015-07" db="EMBL/GenBank/DDBJ databases">
        <title>The genome of Dufourea novaeangliae.</title>
        <authorList>
            <person name="Pan H."/>
            <person name="Kapheim K."/>
        </authorList>
    </citation>
    <scope>NUCLEOTIDE SEQUENCE [LARGE SCALE GENOMIC DNA]</scope>
    <source>
        <strain evidence="2">0120121106</strain>
        <tissue evidence="2">Whole body</tissue>
    </source>
</reference>
<evidence type="ECO:0000313" key="2">
    <source>
        <dbReference type="EMBL" id="KZC10194.1"/>
    </source>
</evidence>
<evidence type="ECO:0000256" key="1">
    <source>
        <dbReference type="SAM" id="MobiDB-lite"/>
    </source>
</evidence>
<feature type="region of interest" description="Disordered" evidence="1">
    <location>
        <begin position="1"/>
        <end position="47"/>
    </location>
</feature>
<evidence type="ECO:0000313" key="3">
    <source>
        <dbReference type="Proteomes" id="UP000076502"/>
    </source>
</evidence>
<proteinExistence type="predicted"/>
<organism evidence="2 3">
    <name type="scientific">Dufourea novaeangliae</name>
    <name type="common">Sweat bee</name>
    <dbReference type="NCBI Taxonomy" id="178035"/>
    <lineage>
        <taxon>Eukaryota</taxon>
        <taxon>Metazoa</taxon>
        <taxon>Ecdysozoa</taxon>
        <taxon>Arthropoda</taxon>
        <taxon>Hexapoda</taxon>
        <taxon>Insecta</taxon>
        <taxon>Pterygota</taxon>
        <taxon>Neoptera</taxon>
        <taxon>Endopterygota</taxon>
        <taxon>Hymenoptera</taxon>
        <taxon>Apocrita</taxon>
        <taxon>Aculeata</taxon>
        <taxon>Apoidea</taxon>
        <taxon>Anthophila</taxon>
        <taxon>Halictidae</taxon>
        <taxon>Rophitinae</taxon>
        <taxon>Dufourea</taxon>
    </lineage>
</organism>